<sequence>MNTDHHPIDPALLRLTPYNKVSRLVELVNESEEGREDQHSCDRCGEIIHETLHGKEHMRAVEVDQKHLCRSCMQMRTAEISALVGNNYELHDDAAIFQTNPAN</sequence>
<dbReference type="AlphaFoldDB" id="A0A7X0H7Z8"/>
<keyword evidence="2" id="KW-1185">Reference proteome</keyword>
<proteinExistence type="predicted"/>
<dbReference type="EMBL" id="JACHGY010000001">
    <property type="protein sequence ID" value="MBB6429786.1"/>
    <property type="molecule type" value="Genomic_DNA"/>
</dbReference>
<evidence type="ECO:0000313" key="1">
    <source>
        <dbReference type="EMBL" id="MBB6429786.1"/>
    </source>
</evidence>
<organism evidence="1 2">
    <name type="scientific">Algisphaera agarilytica</name>
    <dbReference type="NCBI Taxonomy" id="1385975"/>
    <lineage>
        <taxon>Bacteria</taxon>
        <taxon>Pseudomonadati</taxon>
        <taxon>Planctomycetota</taxon>
        <taxon>Phycisphaerae</taxon>
        <taxon>Phycisphaerales</taxon>
        <taxon>Phycisphaeraceae</taxon>
        <taxon>Algisphaera</taxon>
    </lineage>
</organism>
<dbReference type="Proteomes" id="UP000541810">
    <property type="component" value="Unassembled WGS sequence"/>
</dbReference>
<gene>
    <name evidence="1" type="ORF">HNQ40_001592</name>
</gene>
<protein>
    <submittedName>
        <fullName evidence="1">NAD-dependent dihydropyrimidine dehydrogenase PreA subunit</fullName>
    </submittedName>
</protein>
<accession>A0A7X0H7Z8</accession>
<name>A0A7X0H7Z8_9BACT</name>
<dbReference type="RefSeq" id="WP_184677348.1">
    <property type="nucleotide sequence ID" value="NZ_JACHGY010000001.1"/>
</dbReference>
<reference evidence="1 2" key="1">
    <citation type="submission" date="2020-08" db="EMBL/GenBank/DDBJ databases">
        <title>Genomic Encyclopedia of Type Strains, Phase IV (KMG-IV): sequencing the most valuable type-strain genomes for metagenomic binning, comparative biology and taxonomic classification.</title>
        <authorList>
            <person name="Goeker M."/>
        </authorList>
    </citation>
    <scope>NUCLEOTIDE SEQUENCE [LARGE SCALE GENOMIC DNA]</scope>
    <source>
        <strain evidence="1 2">DSM 103725</strain>
    </source>
</reference>
<evidence type="ECO:0000313" key="2">
    <source>
        <dbReference type="Proteomes" id="UP000541810"/>
    </source>
</evidence>
<comment type="caution">
    <text evidence="1">The sequence shown here is derived from an EMBL/GenBank/DDBJ whole genome shotgun (WGS) entry which is preliminary data.</text>
</comment>